<dbReference type="PANTHER" id="PTHR42850:SF4">
    <property type="entry name" value="ZINC-DEPENDENT ENDOPOLYPHOSPHATASE"/>
    <property type="match status" value="1"/>
</dbReference>
<sequence>MTHTLTLTFSVAPDAEIFAIGDIHGHAPLLDDLLERIARTPRLPGKRRIVVFLGDLINRGPQSIATLDLAAAARERVQADEVVGLWGNHEQMLRLAMLPAHDPRCISARALWMQHGGPGFLAELGIGSPFALADALGERRLAWLAGLRPHFRSGNVLFVHGGVNPRIPLAAFLLAPVEVDIAKLDYDLHWAWIRYTFARFEPRQEGRRGHQGVFVAHGHLQGHLDVVTRADAQLARDRINLDGGSYSTGRARMARFVDDRLSLFEAAVTETGIPGKGFDAVPVDWIDTVS</sequence>
<evidence type="ECO:0000259" key="1">
    <source>
        <dbReference type="Pfam" id="PF00149"/>
    </source>
</evidence>
<keyword evidence="2" id="KW-0378">Hydrolase</keyword>
<dbReference type="Pfam" id="PF00149">
    <property type="entry name" value="Metallophos"/>
    <property type="match status" value="1"/>
</dbReference>
<evidence type="ECO:0000313" key="3">
    <source>
        <dbReference type="Proteomes" id="UP001429580"/>
    </source>
</evidence>
<feature type="domain" description="Calcineurin-like phosphoesterase" evidence="1">
    <location>
        <begin position="17"/>
        <end position="178"/>
    </location>
</feature>
<accession>A0ABX0UUQ5</accession>
<dbReference type="InterPro" id="IPR004843">
    <property type="entry name" value="Calcineurin-like_PHP"/>
</dbReference>
<dbReference type="Proteomes" id="UP001429580">
    <property type="component" value="Unassembled WGS sequence"/>
</dbReference>
<evidence type="ECO:0000313" key="2">
    <source>
        <dbReference type="EMBL" id="NIJ56701.1"/>
    </source>
</evidence>
<dbReference type="GO" id="GO:0004722">
    <property type="term" value="F:protein serine/threonine phosphatase activity"/>
    <property type="evidence" value="ECO:0007669"/>
    <property type="project" value="UniProtKB-EC"/>
</dbReference>
<dbReference type="Gene3D" id="3.60.21.10">
    <property type="match status" value="1"/>
</dbReference>
<dbReference type="EC" id="3.1.3.16" evidence="2"/>
<comment type="caution">
    <text evidence="2">The sequence shown here is derived from an EMBL/GenBank/DDBJ whole genome shotgun (WGS) entry which is preliminary data.</text>
</comment>
<dbReference type="InterPro" id="IPR029052">
    <property type="entry name" value="Metallo-depent_PP-like"/>
</dbReference>
<proteinExistence type="predicted"/>
<reference evidence="2 3" key="1">
    <citation type="submission" date="2020-03" db="EMBL/GenBank/DDBJ databases">
        <title>Genomic Encyclopedia of Type Strains, Phase IV (KMG-IV): sequencing the most valuable type-strain genomes for metagenomic binning, comparative biology and taxonomic classification.</title>
        <authorList>
            <person name="Goeker M."/>
        </authorList>
    </citation>
    <scope>NUCLEOTIDE SEQUENCE [LARGE SCALE GENOMIC DNA]</scope>
    <source>
        <strain evidence="2 3">DSM 103870</strain>
    </source>
</reference>
<organism evidence="2 3">
    <name type="scientific">Pseudochelatococcus lubricantis</name>
    <dbReference type="NCBI Taxonomy" id="1538102"/>
    <lineage>
        <taxon>Bacteria</taxon>
        <taxon>Pseudomonadati</taxon>
        <taxon>Pseudomonadota</taxon>
        <taxon>Alphaproteobacteria</taxon>
        <taxon>Hyphomicrobiales</taxon>
        <taxon>Chelatococcaceae</taxon>
        <taxon>Pseudochelatococcus</taxon>
    </lineage>
</organism>
<dbReference type="EMBL" id="JAASQI010000001">
    <property type="protein sequence ID" value="NIJ56701.1"/>
    <property type="molecule type" value="Genomic_DNA"/>
</dbReference>
<dbReference type="SUPFAM" id="SSF56300">
    <property type="entry name" value="Metallo-dependent phosphatases"/>
    <property type="match status" value="1"/>
</dbReference>
<dbReference type="RefSeq" id="WP_166948388.1">
    <property type="nucleotide sequence ID" value="NZ_JAASQI010000001.1"/>
</dbReference>
<dbReference type="PANTHER" id="PTHR42850">
    <property type="entry name" value="METALLOPHOSPHOESTERASE"/>
    <property type="match status" value="1"/>
</dbReference>
<gene>
    <name evidence="2" type="ORF">FHS82_000514</name>
</gene>
<name>A0ABX0UUQ5_9HYPH</name>
<dbReference type="InterPro" id="IPR050126">
    <property type="entry name" value="Ap4A_hydrolase"/>
</dbReference>
<protein>
    <submittedName>
        <fullName evidence="2">Serine/threonine protein phosphatase 1</fullName>
        <ecNumber evidence="2">3.1.3.16</ecNumber>
    </submittedName>
</protein>
<keyword evidence="3" id="KW-1185">Reference proteome</keyword>